<sequence>MEGAHEGVNGTFNGTHTARRAVGVAGCSGGVFDRIEAIANLSKNPQVDVIMGDWMSEMNMTFRGSSKIDRSAAGGQTDESLTSYEGTFIEALEPALQDIAKNRKKVVVNAGASDIEAMAKRVQQMCIDKGTDLKVAWITGDDVTEKVRDLLAGGEEFLSLPADQPIQAWGWTPVCAQCYLGGVGVAEALATGADIVIGGRLSDASPALGAAIWWHQWSRQDFTKLAHALMAGHLIECSTYVTGGYYTGFKTELLAKENCTNFGFPIAQIEDSGEFTITKEENTGGVVSVGSVLSQLLYEIQGVYYYNSDVTAELRHINMTQEGPEKVRVSGIVGHPPPPTTKVGITAKGGYQAEFHFFLTGLDIEEKRQMVEHQTVASMGRYREEFHTLTFTVTGSPASNPKNQDEATVDLRIFAQTKNPDIISAGSNISVTPDTPCFARWCVENCLMGYPGSTPALDMRQAVGKPYFEYWVALLPQKQVQQKVHTFHGSTMDINPPEITKTFPRQQPSAETENPLAPGSWGPTTKAPLGYVVHGRSGDKSSDANVGFFARDDEEWEWLRSSLTISEIKRLLEDEYKGGKIERFEMAQVRAVHFLLKDHLDRGVNSTASYDSLGKNVCEYLRAKWVDIPKRFLDKGRI</sequence>
<evidence type="ECO:0000256" key="1">
    <source>
        <dbReference type="SAM" id="MobiDB-lite"/>
    </source>
</evidence>
<keyword evidence="5" id="KW-1185">Reference proteome</keyword>
<evidence type="ECO:0000313" key="4">
    <source>
        <dbReference type="EMBL" id="KAK5062273.1"/>
    </source>
</evidence>
<protein>
    <recommendedName>
        <fullName evidence="6">DUF1446-domain-containing protein</fullName>
    </recommendedName>
</protein>
<dbReference type="Pfam" id="PF07287">
    <property type="entry name" value="AtuA"/>
    <property type="match status" value="1"/>
</dbReference>
<evidence type="ECO:0000259" key="3">
    <source>
        <dbReference type="Pfam" id="PF23544"/>
    </source>
</evidence>
<dbReference type="PANTHER" id="PTHR47585:SF2">
    <property type="entry name" value="DUF1446 DOMAIN PROTEIN (AFU_ORTHOLOGUE AFUA_6G11420)"/>
    <property type="match status" value="1"/>
</dbReference>
<dbReference type="PANTHER" id="PTHR47585">
    <property type="match status" value="1"/>
</dbReference>
<organism evidence="4 5">
    <name type="scientific">Exophiala sideris</name>
    <dbReference type="NCBI Taxonomy" id="1016849"/>
    <lineage>
        <taxon>Eukaryota</taxon>
        <taxon>Fungi</taxon>
        <taxon>Dikarya</taxon>
        <taxon>Ascomycota</taxon>
        <taxon>Pezizomycotina</taxon>
        <taxon>Eurotiomycetes</taxon>
        <taxon>Chaetothyriomycetidae</taxon>
        <taxon>Chaetothyriales</taxon>
        <taxon>Herpotrichiellaceae</taxon>
        <taxon>Exophiala</taxon>
    </lineage>
</organism>
<proteinExistence type="predicted"/>
<feature type="domain" description="AtuA-like ferredoxin-fold" evidence="3">
    <location>
        <begin position="528"/>
        <end position="625"/>
    </location>
</feature>
<accession>A0ABR0JEJ8</accession>
<dbReference type="Pfam" id="PF23544">
    <property type="entry name" value="AtuA_ferredoxin"/>
    <property type="match status" value="1"/>
</dbReference>
<evidence type="ECO:0008006" key="6">
    <source>
        <dbReference type="Google" id="ProtNLM"/>
    </source>
</evidence>
<feature type="domain" description="Acyclic terpene utilisation N-terminal" evidence="2">
    <location>
        <begin position="23"/>
        <end position="485"/>
    </location>
</feature>
<evidence type="ECO:0000259" key="2">
    <source>
        <dbReference type="Pfam" id="PF07287"/>
    </source>
</evidence>
<name>A0ABR0JEJ8_9EURO</name>
<gene>
    <name evidence="4" type="ORF">LTR69_004631</name>
</gene>
<feature type="region of interest" description="Disordered" evidence="1">
    <location>
        <begin position="504"/>
        <end position="523"/>
    </location>
</feature>
<dbReference type="Proteomes" id="UP001345691">
    <property type="component" value="Unassembled WGS sequence"/>
</dbReference>
<dbReference type="InterPro" id="IPR056362">
    <property type="entry name" value="AtuA-like_ferredoxin_dom"/>
</dbReference>
<comment type="caution">
    <text evidence="4">The sequence shown here is derived from an EMBL/GenBank/DDBJ whole genome shotgun (WGS) entry which is preliminary data.</text>
</comment>
<reference evidence="4 5" key="1">
    <citation type="submission" date="2023-08" db="EMBL/GenBank/DDBJ databases">
        <title>Black Yeasts Isolated from many extreme environments.</title>
        <authorList>
            <person name="Coleine C."/>
            <person name="Stajich J.E."/>
            <person name="Selbmann L."/>
        </authorList>
    </citation>
    <scope>NUCLEOTIDE SEQUENCE [LARGE SCALE GENOMIC DNA]</scope>
    <source>
        <strain evidence="4 5">CCFEE 6328</strain>
    </source>
</reference>
<dbReference type="InterPro" id="IPR010839">
    <property type="entry name" value="AtuA_N"/>
</dbReference>
<dbReference type="EMBL" id="JAVRRF010000008">
    <property type="protein sequence ID" value="KAK5062273.1"/>
    <property type="molecule type" value="Genomic_DNA"/>
</dbReference>
<evidence type="ECO:0000313" key="5">
    <source>
        <dbReference type="Proteomes" id="UP001345691"/>
    </source>
</evidence>